<protein>
    <submittedName>
        <fullName evidence="2">Uncharacterized protein</fullName>
    </submittedName>
</protein>
<dbReference type="OrthoDB" id="5984008at2759"/>
<comment type="caution">
    <text evidence="2">The sequence shown here is derived from an EMBL/GenBank/DDBJ whole genome shotgun (WGS) entry which is preliminary data.</text>
</comment>
<evidence type="ECO:0000313" key="2">
    <source>
        <dbReference type="EMBL" id="GFY45209.1"/>
    </source>
</evidence>
<accession>A0A8X6X384</accession>
<evidence type="ECO:0000256" key="1">
    <source>
        <dbReference type="SAM" id="Phobius"/>
    </source>
</evidence>
<evidence type="ECO:0000313" key="3">
    <source>
        <dbReference type="Proteomes" id="UP000886998"/>
    </source>
</evidence>
<keyword evidence="1" id="KW-0472">Membrane</keyword>
<dbReference type="AlphaFoldDB" id="A0A8X6X384"/>
<feature type="transmembrane region" description="Helical" evidence="1">
    <location>
        <begin position="102"/>
        <end position="122"/>
    </location>
</feature>
<dbReference type="Proteomes" id="UP000886998">
    <property type="component" value="Unassembled WGS sequence"/>
</dbReference>
<name>A0A8X6X384_9ARAC</name>
<organism evidence="2 3">
    <name type="scientific">Trichonephila inaurata madagascariensis</name>
    <dbReference type="NCBI Taxonomy" id="2747483"/>
    <lineage>
        <taxon>Eukaryota</taxon>
        <taxon>Metazoa</taxon>
        <taxon>Ecdysozoa</taxon>
        <taxon>Arthropoda</taxon>
        <taxon>Chelicerata</taxon>
        <taxon>Arachnida</taxon>
        <taxon>Araneae</taxon>
        <taxon>Araneomorphae</taxon>
        <taxon>Entelegynae</taxon>
        <taxon>Araneoidea</taxon>
        <taxon>Nephilidae</taxon>
        <taxon>Trichonephila</taxon>
        <taxon>Trichonephila inaurata</taxon>
    </lineage>
</organism>
<proteinExistence type="predicted"/>
<keyword evidence="3" id="KW-1185">Reference proteome</keyword>
<sequence>MLEKGICYTFFYSGTLSALKDSKIAYFTHQSDFELLKAVSLLLFLFQVSLCSNLFERYSETRERGFDPLKKNGGFKGERCPPEEKKVGKITNELSLVNVGGIFLVLLAGTGSACVLVVIEFITKSRHRRVSFLHSLYKII</sequence>
<gene>
    <name evidence="2" type="ORF">TNIN_245211</name>
</gene>
<keyword evidence="1" id="KW-0812">Transmembrane</keyword>
<keyword evidence="1" id="KW-1133">Transmembrane helix</keyword>
<reference evidence="2" key="1">
    <citation type="submission" date="2020-08" db="EMBL/GenBank/DDBJ databases">
        <title>Multicomponent nature underlies the extraordinary mechanical properties of spider dragline silk.</title>
        <authorList>
            <person name="Kono N."/>
            <person name="Nakamura H."/>
            <person name="Mori M."/>
            <person name="Yoshida Y."/>
            <person name="Ohtoshi R."/>
            <person name="Malay A.D."/>
            <person name="Moran D.A.P."/>
            <person name="Tomita M."/>
            <person name="Numata K."/>
            <person name="Arakawa K."/>
        </authorList>
    </citation>
    <scope>NUCLEOTIDE SEQUENCE</scope>
</reference>
<dbReference type="EMBL" id="BMAV01004694">
    <property type="protein sequence ID" value="GFY45209.1"/>
    <property type="molecule type" value="Genomic_DNA"/>
</dbReference>